<name>A0A1H6IXU4_RUMFL</name>
<accession>A0A1H6IXU4</accession>
<dbReference type="Proteomes" id="UP000183190">
    <property type="component" value="Unassembled WGS sequence"/>
</dbReference>
<reference evidence="1 2" key="1">
    <citation type="submission" date="2016-10" db="EMBL/GenBank/DDBJ databases">
        <authorList>
            <person name="de Groot N.N."/>
        </authorList>
    </citation>
    <scope>NUCLEOTIDE SEQUENCE [LARGE SCALE GENOMIC DNA]</scope>
    <source>
        <strain evidence="1 2">YAD2003</strain>
    </source>
</reference>
<dbReference type="RefSeq" id="WP_074715331.1">
    <property type="nucleotide sequence ID" value="NZ_FNWV01000003.1"/>
</dbReference>
<evidence type="ECO:0000313" key="2">
    <source>
        <dbReference type="Proteomes" id="UP000183190"/>
    </source>
</evidence>
<proteinExistence type="predicted"/>
<evidence type="ECO:0000313" key="1">
    <source>
        <dbReference type="EMBL" id="SEH51883.1"/>
    </source>
</evidence>
<gene>
    <name evidence="1" type="ORF">SAMN02910265_01197</name>
</gene>
<dbReference type="OrthoDB" id="981250at2"/>
<dbReference type="AlphaFoldDB" id="A0A1H6IXU4"/>
<organism evidence="1 2">
    <name type="scientific">Ruminococcus flavefaciens</name>
    <dbReference type="NCBI Taxonomy" id="1265"/>
    <lineage>
        <taxon>Bacteria</taxon>
        <taxon>Bacillati</taxon>
        <taxon>Bacillota</taxon>
        <taxon>Clostridia</taxon>
        <taxon>Eubacteriales</taxon>
        <taxon>Oscillospiraceae</taxon>
        <taxon>Ruminococcus</taxon>
    </lineage>
</organism>
<protein>
    <submittedName>
        <fullName evidence="1">Uncharacterized protein</fullName>
    </submittedName>
</protein>
<sequence length="103" mass="11401">MAYNLHIFRGTDWTDGADDPITADELLSIDGVEKFSQPPITNPRTGLSMSMGMDNMYSYGKAVFMLEDGMITVACRNEDVPDVMRPLAEALGAVIQGDEEEFY</sequence>
<dbReference type="EMBL" id="FNWV01000003">
    <property type="protein sequence ID" value="SEH51883.1"/>
    <property type="molecule type" value="Genomic_DNA"/>
</dbReference>